<name>A0A0F9T4C4_9ZZZZ</name>
<sequence length="94" mass="10440">MADVKEFSIVVPAEEAEALRTAVASGDYASTDEIMHEALRDWQDKRHAQTADATRLRRKWQEGLASGQPEPLDLAAIKAKGRDILVRRRPGKDG</sequence>
<dbReference type="AlphaFoldDB" id="A0A0F9T4C4"/>
<dbReference type="Gene3D" id="6.10.10.120">
    <property type="entry name" value="Antitoxin ParD1-like"/>
    <property type="match status" value="1"/>
</dbReference>
<dbReference type="InterPro" id="IPR038296">
    <property type="entry name" value="ParD_sf"/>
</dbReference>
<evidence type="ECO:0008006" key="3">
    <source>
        <dbReference type="Google" id="ProtNLM"/>
    </source>
</evidence>
<keyword evidence="1" id="KW-1277">Toxin-antitoxin system</keyword>
<dbReference type="EMBL" id="LAZR01000333">
    <property type="protein sequence ID" value="KKN74034.1"/>
    <property type="molecule type" value="Genomic_DNA"/>
</dbReference>
<accession>A0A0F9T4C4</accession>
<dbReference type="Pfam" id="PF03693">
    <property type="entry name" value="ParD_antitoxin"/>
    <property type="match status" value="1"/>
</dbReference>
<organism evidence="2">
    <name type="scientific">marine sediment metagenome</name>
    <dbReference type="NCBI Taxonomy" id="412755"/>
    <lineage>
        <taxon>unclassified sequences</taxon>
        <taxon>metagenomes</taxon>
        <taxon>ecological metagenomes</taxon>
    </lineage>
</organism>
<reference evidence="2" key="1">
    <citation type="journal article" date="2015" name="Nature">
        <title>Complex archaea that bridge the gap between prokaryotes and eukaryotes.</title>
        <authorList>
            <person name="Spang A."/>
            <person name="Saw J.H."/>
            <person name="Jorgensen S.L."/>
            <person name="Zaremba-Niedzwiedzka K."/>
            <person name="Martijn J."/>
            <person name="Lind A.E."/>
            <person name="van Eijk R."/>
            <person name="Schleper C."/>
            <person name="Guy L."/>
            <person name="Ettema T.J."/>
        </authorList>
    </citation>
    <scope>NUCLEOTIDE SEQUENCE</scope>
</reference>
<dbReference type="InterPro" id="IPR010985">
    <property type="entry name" value="Ribbon_hlx_hlx"/>
</dbReference>
<proteinExistence type="predicted"/>
<dbReference type="GO" id="GO:0006355">
    <property type="term" value="P:regulation of DNA-templated transcription"/>
    <property type="evidence" value="ECO:0007669"/>
    <property type="project" value="InterPro"/>
</dbReference>
<evidence type="ECO:0000256" key="1">
    <source>
        <dbReference type="ARBA" id="ARBA00022649"/>
    </source>
</evidence>
<dbReference type="InterPro" id="IPR022789">
    <property type="entry name" value="ParD"/>
</dbReference>
<dbReference type="SUPFAM" id="SSF47598">
    <property type="entry name" value="Ribbon-helix-helix"/>
    <property type="match status" value="1"/>
</dbReference>
<evidence type="ECO:0000313" key="2">
    <source>
        <dbReference type="EMBL" id="KKN74034.1"/>
    </source>
</evidence>
<protein>
    <recommendedName>
        <fullName evidence="3">Ribbon-helix-helix protein CopG domain-containing protein</fullName>
    </recommendedName>
</protein>
<gene>
    <name evidence="2" type="ORF">LCGC14_0394870</name>
</gene>
<comment type="caution">
    <text evidence="2">The sequence shown here is derived from an EMBL/GenBank/DDBJ whole genome shotgun (WGS) entry which is preliminary data.</text>
</comment>